<dbReference type="AlphaFoldDB" id="A0A4Q7KF23"/>
<gene>
    <name evidence="2" type="ORF">EV193_11296</name>
</gene>
<dbReference type="Pfam" id="PF00652">
    <property type="entry name" value="Ricin_B_lectin"/>
    <property type="match status" value="1"/>
</dbReference>
<evidence type="ECO:0000259" key="1">
    <source>
        <dbReference type="Pfam" id="PF00652"/>
    </source>
</evidence>
<sequence length="97" mass="9704">MTRIDTVNGGTAQVLAIGNSVRGPVTGLGGNCMDAEGGVADGVRAILYACGGGLNQAWIAAADGTLRLPSDHCLAVDQDGSVKVPGSRHAERPCGTN</sequence>
<dbReference type="GO" id="GO:0030246">
    <property type="term" value="F:carbohydrate binding"/>
    <property type="evidence" value="ECO:0007669"/>
    <property type="project" value="UniProtKB-KW"/>
</dbReference>
<name>A0A4Q7KF23_9PSEU</name>
<dbReference type="Gene3D" id="2.80.10.50">
    <property type="match status" value="1"/>
</dbReference>
<comment type="caution">
    <text evidence="2">The sequence shown here is derived from an EMBL/GenBank/DDBJ whole genome shotgun (WGS) entry which is preliminary data.</text>
</comment>
<dbReference type="PROSITE" id="PS50231">
    <property type="entry name" value="RICIN_B_LECTIN"/>
    <property type="match status" value="1"/>
</dbReference>
<keyword evidence="2" id="KW-0430">Lectin</keyword>
<dbReference type="SUPFAM" id="SSF50370">
    <property type="entry name" value="Ricin B-like lectins"/>
    <property type="match status" value="1"/>
</dbReference>
<evidence type="ECO:0000313" key="3">
    <source>
        <dbReference type="Proteomes" id="UP000294257"/>
    </source>
</evidence>
<organism evidence="2 3">
    <name type="scientific">Herbihabitans rhizosphaerae</name>
    <dbReference type="NCBI Taxonomy" id="1872711"/>
    <lineage>
        <taxon>Bacteria</taxon>
        <taxon>Bacillati</taxon>
        <taxon>Actinomycetota</taxon>
        <taxon>Actinomycetes</taxon>
        <taxon>Pseudonocardiales</taxon>
        <taxon>Pseudonocardiaceae</taxon>
        <taxon>Herbihabitans</taxon>
    </lineage>
</organism>
<evidence type="ECO:0000313" key="2">
    <source>
        <dbReference type="EMBL" id="RZS32462.1"/>
    </source>
</evidence>
<feature type="domain" description="Ricin B lectin" evidence="1">
    <location>
        <begin position="27"/>
        <end position="79"/>
    </location>
</feature>
<proteinExistence type="predicted"/>
<keyword evidence="3" id="KW-1185">Reference proteome</keyword>
<dbReference type="EMBL" id="SGWQ01000012">
    <property type="protein sequence ID" value="RZS32462.1"/>
    <property type="molecule type" value="Genomic_DNA"/>
</dbReference>
<dbReference type="InterPro" id="IPR035992">
    <property type="entry name" value="Ricin_B-like_lectins"/>
</dbReference>
<accession>A0A4Q7KF23</accession>
<reference evidence="2 3" key="1">
    <citation type="submission" date="2019-02" db="EMBL/GenBank/DDBJ databases">
        <title>Genomic Encyclopedia of Type Strains, Phase IV (KMG-IV): sequencing the most valuable type-strain genomes for metagenomic binning, comparative biology and taxonomic classification.</title>
        <authorList>
            <person name="Goeker M."/>
        </authorList>
    </citation>
    <scope>NUCLEOTIDE SEQUENCE [LARGE SCALE GENOMIC DNA]</scope>
    <source>
        <strain evidence="2 3">DSM 101727</strain>
    </source>
</reference>
<dbReference type="Proteomes" id="UP000294257">
    <property type="component" value="Unassembled WGS sequence"/>
</dbReference>
<protein>
    <submittedName>
        <fullName evidence="2">Ricin-type beta-trefoil lectin protein</fullName>
    </submittedName>
</protein>
<dbReference type="InterPro" id="IPR000772">
    <property type="entry name" value="Ricin_B_lectin"/>
</dbReference>